<keyword evidence="3" id="KW-0378">Hydrolase</keyword>
<dbReference type="Gene3D" id="3.40.50.1820">
    <property type="entry name" value="alpha/beta hydrolase"/>
    <property type="match status" value="1"/>
</dbReference>
<keyword evidence="1" id="KW-0812">Transmembrane</keyword>
<dbReference type="InterPro" id="IPR029058">
    <property type="entry name" value="AB_hydrolase_fold"/>
</dbReference>
<gene>
    <name evidence="3" type="ORF">CWD77_09005</name>
</gene>
<evidence type="ECO:0000313" key="4">
    <source>
        <dbReference type="Proteomes" id="UP000233398"/>
    </source>
</evidence>
<dbReference type="RefSeq" id="WP_101073229.1">
    <property type="nucleotide sequence ID" value="NZ_PISP01000002.1"/>
</dbReference>
<feature type="transmembrane region" description="Helical" evidence="1">
    <location>
        <begin position="142"/>
        <end position="160"/>
    </location>
</feature>
<keyword evidence="1" id="KW-1133">Transmembrane helix</keyword>
<comment type="caution">
    <text evidence="3">The sequence shown here is derived from an EMBL/GenBank/DDBJ whole genome shotgun (WGS) entry which is preliminary data.</text>
</comment>
<dbReference type="PANTHER" id="PTHR11614">
    <property type="entry name" value="PHOSPHOLIPASE-RELATED"/>
    <property type="match status" value="1"/>
</dbReference>
<dbReference type="InterPro" id="IPR022742">
    <property type="entry name" value="Hydrolase_4"/>
</dbReference>
<keyword evidence="4" id="KW-1185">Reference proteome</keyword>
<name>A0A2N0VHM8_9BACT</name>
<dbReference type="Pfam" id="PF12146">
    <property type="entry name" value="Hydrolase_4"/>
    <property type="match status" value="1"/>
</dbReference>
<evidence type="ECO:0000256" key="1">
    <source>
        <dbReference type="SAM" id="Phobius"/>
    </source>
</evidence>
<accession>A0A2N0VHM8</accession>
<proteinExistence type="predicted"/>
<feature type="domain" description="Serine aminopeptidase S33" evidence="2">
    <location>
        <begin position="26"/>
        <end position="288"/>
    </location>
</feature>
<dbReference type="OrthoDB" id="9780932at2"/>
<sequence length="307" mass="34527">MKNETIKIKDSESVELHCSVWLPDTPPKSVLIVVHGMAEHGGRYHEFASFLTDHGIAVLAHDHRGHGKSASNGLGFVNSDDAFHTLVDGIHSVYKFVEHKYSGLPVFLLGHSMGSFLVQRFIQLYPVQLQGIIYSGSNGKPPFLLHFGIILSGMITSIFGSKKKSPLINYLTFGKYNKPFKPNRTDFDWLSRDDEIVDNYVQDPSCGFIYSASFYHDLFRGLKTLQKHKPFAGYSKLIPIFLISGDQDPVSNMGKGVHQLKSLLEKSGAESVDMKIYPGGRHEMLLEINRDKVMNDVLLWMQNQLDV</sequence>
<dbReference type="InterPro" id="IPR051044">
    <property type="entry name" value="MAG_DAG_Lipase"/>
</dbReference>
<dbReference type="SUPFAM" id="SSF53474">
    <property type="entry name" value="alpha/beta-Hydrolases"/>
    <property type="match status" value="1"/>
</dbReference>
<protein>
    <submittedName>
        <fullName evidence="3">Alpha/beta hydrolase</fullName>
    </submittedName>
</protein>
<dbReference type="AlphaFoldDB" id="A0A2N0VHM8"/>
<dbReference type="Proteomes" id="UP000233398">
    <property type="component" value="Unassembled WGS sequence"/>
</dbReference>
<feature type="transmembrane region" description="Helical" evidence="1">
    <location>
        <begin position="104"/>
        <end position="122"/>
    </location>
</feature>
<keyword evidence="1" id="KW-0472">Membrane</keyword>
<dbReference type="GO" id="GO:0016787">
    <property type="term" value="F:hydrolase activity"/>
    <property type="evidence" value="ECO:0007669"/>
    <property type="project" value="UniProtKB-KW"/>
</dbReference>
<evidence type="ECO:0000313" key="3">
    <source>
        <dbReference type="EMBL" id="PKD43689.1"/>
    </source>
</evidence>
<dbReference type="EMBL" id="PISP01000002">
    <property type="protein sequence ID" value="PKD43689.1"/>
    <property type="molecule type" value="Genomic_DNA"/>
</dbReference>
<reference evidence="3 4" key="1">
    <citation type="submission" date="2017-11" db="EMBL/GenBank/DDBJ databases">
        <title>Rhodohalobacter 15182 sp. nov., isolated from a salt lake.</title>
        <authorList>
            <person name="Han S."/>
        </authorList>
    </citation>
    <scope>NUCLEOTIDE SEQUENCE [LARGE SCALE GENOMIC DNA]</scope>
    <source>
        <strain evidence="3 4">15182</strain>
    </source>
</reference>
<organism evidence="3 4">
    <name type="scientific">Rhodohalobacter barkolensis</name>
    <dbReference type="NCBI Taxonomy" id="2053187"/>
    <lineage>
        <taxon>Bacteria</taxon>
        <taxon>Pseudomonadati</taxon>
        <taxon>Balneolota</taxon>
        <taxon>Balneolia</taxon>
        <taxon>Balneolales</taxon>
        <taxon>Balneolaceae</taxon>
        <taxon>Rhodohalobacter</taxon>
    </lineage>
</organism>
<evidence type="ECO:0000259" key="2">
    <source>
        <dbReference type="Pfam" id="PF12146"/>
    </source>
</evidence>